<comment type="cofactor">
    <cofactor evidence="6">
        <name>Mg(2+)</name>
        <dbReference type="ChEBI" id="CHEBI:18420"/>
    </cofactor>
    <text evidence="6">Binds 1 Mg(2+) ion per monomer.</text>
</comment>
<evidence type="ECO:0000256" key="3">
    <source>
        <dbReference type="ARBA" id="ARBA00012929"/>
    </source>
</evidence>
<dbReference type="RefSeq" id="WP_170162976.1">
    <property type="nucleotide sequence ID" value="NZ_RJUK01000004.1"/>
</dbReference>
<evidence type="ECO:0000259" key="7">
    <source>
        <dbReference type="Pfam" id="PF04321"/>
    </source>
</evidence>
<dbReference type="GO" id="GO:0005829">
    <property type="term" value="C:cytosol"/>
    <property type="evidence" value="ECO:0007669"/>
    <property type="project" value="TreeGrafter"/>
</dbReference>
<keyword evidence="6" id="KW-0560">Oxidoreductase</keyword>
<evidence type="ECO:0000313" key="9">
    <source>
        <dbReference type="Proteomes" id="UP000273643"/>
    </source>
</evidence>
<reference evidence="8 9" key="1">
    <citation type="submission" date="2018-11" db="EMBL/GenBank/DDBJ databases">
        <title>Genomic Encyclopedia of Type Strains, Phase IV (KMG-IV): sequencing the most valuable type-strain genomes for metagenomic binning, comparative biology and taxonomic classification.</title>
        <authorList>
            <person name="Goeker M."/>
        </authorList>
    </citation>
    <scope>NUCLEOTIDE SEQUENCE [LARGE SCALE GENOMIC DNA]</scope>
    <source>
        <strain evidence="8 9">DSM 16974</strain>
    </source>
</reference>
<keyword evidence="9" id="KW-1185">Reference proteome</keyword>
<dbReference type="InterPro" id="IPR005913">
    <property type="entry name" value="dTDP_dehydrorham_reduct"/>
</dbReference>
<gene>
    <name evidence="8" type="ORF">EDC38_3211</name>
</gene>
<evidence type="ECO:0000256" key="2">
    <source>
        <dbReference type="ARBA" id="ARBA00010944"/>
    </source>
</evidence>
<dbReference type="PANTHER" id="PTHR10491:SF4">
    <property type="entry name" value="METHIONINE ADENOSYLTRANSFERASE 2 SUBUNIT BETA"/>
    <property type="match status" value="1"/>
</dbReference>
<comment type="caution">
    <text evidence="8">The sequence shown here is derived from an EMBL/GenBank/DDBJ whole genome shotgun (WGS) entry which is preliminary data.</text>
</comment>
<evidence type="ECO:0000256" key="5">
    <source>
        <dbReference type="ARBA" id="ARBA00048200"/>
    </source>
</evidence>
<name>A0A3N1NWL9_9GAMM</name>
<dbReference type="AlphaFoldDB" id="A0A3N1NWL9"/>
<comment type="function">
    <text evidence="6">Catalyzes the reduction of dTDP-6-deoxy-L-lyxo-4-hexulose to yield dTDP-L-rhamnose.</text>
</comment>
<evidence type="ECO:0000256" key="1">
    <source>
        <dbReference type="ARBA" id="ARBA00004781"/>
    </source>
</evidence>
<dbReference type="Pfam" id="PF04321">
    <property type="entry name" value="RmlD_sub_bind"/>
    <property type="match status" value="1"/>
</dbReference>
<accession>A0A3N1NWL9</accession>
<dbReference type="GO" id="GO:0019305">
    <property type="term" value="P:dTDP-rhamnose biosynthetic process"/>
    <property type="evidence" value="ECO:0007669"/>
    <property type="project" value="UniProtKB-UniPathway"/>
</dbReference>
<evidence type="ECO:0000256" key="4">
    <source>
        <dbReference type="ARBA" id="ARBA00017099"/>
    </source>
</evidence>
<organism evidence="8 9">
    <name type="scientific">Marinimicrobium koreense</name>
    <dbReference type="NCBI Taxonomy" id="306545"/>
    <lineage>
        <taxon>Bacteria</taxon>
        <taxon>Pseudomonadati</taxon>
        <taxon>Pseudomonadota</taxon>
        <taxon>Gammaproteobacteria</taxon>
        <taxon>Cellvibrionales</taxon>
        <taxon>Cellvibrionaceae</taxon>
        <taxon>Marinimicrobium</taxon>
    </lineage>
</organism>
<protein>
    <recommendedName>
        <fullName evidence="4 6">dTDP-4-dehydrorhamnose reductase</fullName>
        <ecNumber evidence="3 6">1.1.1.133</ecNumber>
    </recommendedName>
</protein>
<comment type="catalytic activity">
    <reaction evidence="5 6">
        <text>dTDP-beta-L-rhamnose + NADP(+) = dTDP-4-dehydro-beta-L-rhamnose + NADPH + H(+)</text>
        <dbReference type="Rhea" id="RHEA:21796"/>
        <dbReference type="ChEBI" id="CHEBI:15378"/>
        <dbReference type="ChEBI" id="CHEBI:57510"/>
        <dbReference type="ChEBI" id="CHEBI:57783"/>
        <dbReference type="ChEBI" id="CHEBI:58349"/>
        <dbReference type="ChEBI" id="CHEBI:62830"/>
        <dbReference type="EC" id="1.1.1.133"/>
    </reaction>
</comment>
<keyword evidence="6" id="KW-0521">NADP</keyword>
<proteinExistence type="inferred from homology"/>
<dbReference type="GO" id="GO:0009243">
    <property type="term" value="P:O antigen biosynthetic process"/>
    <property type="evidence" value="ECO:0007669"/>
    <property type="project" value="UniProtKB-UniPathway"/>
</dbReference>
<dbReference type="InterPro" id="IPR029903">
    <property type="entry name" value="RmlD-like-bd"/>
</dbReference>
<dbReference type="EMBL" id="RJUK01000004">
    <property type="protein sequence ID" value="ROQ17096.1"/>
    <property type="molecule type" value="Genomic_DNA"/>
</dbReference>
<comment type="pathway">
    <text evidence="1 6">Carbohydrate biosynthesis; dTDP-L-rhamnose biosynthesis.</text>
</comment>
<dbReference type="Gene3D" id="3.90.25.10">
    <property type="entry name" value="UDP-galactose 4-epimerase, domain 1"/>
    <property type="match status" value="1"/>
</dbReference>
<evidence type="ECO:0000256" key="6">
    <source>
        <dbReference type="RuleBase" id="RU364082"/>
    </source>
</evidence>
<comment type="similarity">
    <text evidence="2 6">Belongs to the dTDP-4-dehydrorhamnose reductase family.</text>
</comment>
<dbReference type="InterPro" id="IPR036291">
    <property type="entry name" value="NAD(P)-bd_dom_sf"/>
</dbReference>
<dbReference type="SUPFAM" id="SSF51735">
    <property type="entry name" value="NAD(P)-binding Rossmann-fold domains"/>
    <property type="match status" value="1"/>
</dbReference>
<dbReference type="GO" id="GO:0008831">
    <property type="term" value="F:dTDP-4-dehydrorhamnose reductase activity"/>
    <property type="evidence" value="ECO:0007669"/>
    <property type="project" value="UniProtKB-EC"/>
</dbReference>
<dbReference type="PANTHER" id="PTHR10491">
    <property type="entry name" value="DTDP-4-DEHYDRORHAMNOSE REDUCTASE"/>
    <property type="match status" value="1"/>
</dbReference>
<dbReference type="EC" id="1.1.1.133" evidence="3 6"/>
<sequence>MKLLLTDASHALGKALEHELEREPFALIMPESARLNWTDIGEVRAWIEHQRPRLVINTLGWADRPDSAHCSLIPRAAAILAQVCEEQRLPMIQLSSYQVFGGDNKSSHAEKDEPMPQSDAGRAWLAAEQAVTGALSKRLILRLSWMIGSYGDNRLTRLLGAIFSGQGEVPVHVRLKGSPTALSDAARVIVGVVKQISCGAENWGVMHYASREPCSEADFAEKVIAVLGQLDSMPEGVELTRLESLPPDEPISAVLGGRRLRDGFGVQARAWEPYLVPMVKQWLHQRQG</sequence>
<feature type="domain" description="RmlD-like substrate binding" evidence="7">
    <location>
        <begin position="1"/>
        <end position="281"/>
    </location>
</feature>
<dbReference type="UniPathway" id="UPA00124"/>
<dbReference type="Gene3D" id="3.40.50.720">
    <property type="entry name" value="NAD(P)-binding Rossmann-like Domain"/>
    <property type="match status" value="1"/>
</dbReference>
<dbReference type="Proteomes" id="UP000273643">
    <property type="component" value="Unassembled WGS sequence"/>
</dbReference>
<dbReference type="UniPathway" id="UPA00281"/>
<evidence type="ECO:0000313" key="8">
    <source>
        <dbReference type="EMBL" id="ROQ17096.1"/>
    </source>
</evidence>